<evidence type="ECO:0000259" key="7">
    <source>
        <dbReference type="Pfam" id="PF01979"/>
    </source>
</evidence>
<evidence type="ECO:0000256" key="5">
    <source>
        <dbReference type="ARBA" id="ARBA00022975"/>
    </source>
</evidence>
<feature type="binding site" evidence="6">
    <location>
        <position position="173"/>
    </location>
    <ligand>
        <name>Zn(2+)</name>
        <dbReference type="ChEBI" id="CHEBI:29105"/>
        <label>2</label>
    </ligand>
</feature>
<keyword evidence="3 6" id="KW-0479">Metal-binding</keyword>
<feature type="binding site" evidence="6">
    <location>
        <position position="226"/>
    </location>
    <ligand>
        <name>Zn(2+)</name>
        <dbReference type="ChEBI" id="CHEBI:29105"/>
        <label>2</label>
    </ligand>
</feature>
<sequence length="416" mass="44152">MIIKNIRVVNPKTHWDAITDITIKDGLIASLEPTDAPGDLDGTGLIAAPGFIDTHVHFRDPGQTHKEDIASGSSAALAGGYTSVVTMANTRPILDNVEVVEDYLTRAKAMPIHIYTVAALTKGFKSESLTDMDALKQLGVVGFSDDGIPNTKTALIYDGLKKAKALDVPVSFHEEDPTLNRENGVNAGDVAASLGLCGAPGVAEDVLVARDGVLCCHTGAKVVIQHISSKGAVDLVRYFKSRGASIYAEATPHHFSSTEDLVLSQGTLAKMNPPLRTEADRCAIVEGLADGTIDCIATDHAPHAAEEKAQDFVKAPSGIIGLETALSLGLVHLVDTGALSLMEFLRKLTSNPAALYQLRAGSLEVGMPADITIFDMLPRTVGESHSKSDNTPYQGVELKGNVRYTFVDGEIKFQGK</sequence>
<dbReference type="RefSeq" id="WP_271191411.1">
    <property type="nucleotide sequence ID" value="NZ_CP115667.1"/>
</dbReference>
<feature type="binding site" evidence="6">
    <location>
        <position position="89"/>
    </location>
    <ligand>
        <name>substrate</name>
    </ligand>
</feature>
<comment type="caution">
    <text evidence="6">Lacks conserved residue(s) required for the propagation of feature annotation.</text>
</comment>
<dbReference type="PROSITE" id="PS00483">
    <property type="entry name" value="DIHYDROOROTASE_2"/>
    <property type="match status" value="1"/>
</dbReference>
<feature type="binding site" evidence="6">
    <location>
        <position position="57"/>
    </location>
    <ligand>
        <name>Zn(2+)</name>
        <dbReference type="ChEBI" id="CHEBI:29105"/>
        <label>1</label>
    </ligand>
</feature>
<dbReference type="PANTHER" id="PTHR43668:SF2">
    <property type="entry name" value="ALLANTOINASE"/>
    <property type="match status" value="1"/>
</dbReference>
<evidence type="ECO:0000256" key="4">
    <source>
        <dbReference type="ARBA" id="ARBA00022801"/>
    </source>
</evidence>
<dbReference type="NCBIfam" id="TIGR00857">
    <property type="entry name" value="pyrC_multi"/>
    <property type="match status" value="1"/>
</dbReference>
<feature type="domain" description="Amidohydrolase-related" evidence="7">
    <location>
        <begin position="47"/>
        <end position="411"/>
    </location>
</feature>
<comment type="pathway">
    <text evidence="6">Pyrimidine metabolism; UMP biosynthesis via de novo pathway; (S)-dihydroorotate from bicarbonate: step 3/3.</text>
</comment>
<feature type="active site" evidence="6">
    <location>
        <position position="299"/>
    </location>
</feature>
<dbReference type="EMBL" id="CP115667">
    <property type="protein sequence ID" value="WBW49880.1"/>
    <property type="molecule type" value="Genomic_DNA"/>
</dbReference>
<accession>A0ABY7QSW1</accession>
<comment type="cofactor">
    <cofactor evidence="6">
        <name>Zn(2+)</name>
        <dbReference type="ChEBI" id="CHEBI:29105"/>
    </cofactor>
    <text evidence="6">Binds 2 Zn(2+) ions per subunit.</text>
</comment>
<feature type="binding site" evidence="6">
    <location>
        <begin position="57"/>
        <end position="59"/>
    </location>
    <ligand>
        <name>substrate</name>
    </ligand>
</feature>
<feature type="binding site" evidence="6">
    <location>
        <position position="146"/>
    </location>
    <ligand>
        <name>Zn(2+)</name>
        <dbReference type="ChEBI" id="CHEBI:29105"/>
        <label>2</label>
    </ligand>
</feature>
<evidence type="ECO:0000313" key="9">
    <source>
        <dbReference type="Proteomes" id="UP001210339"/>
    </source>
</evidence>
<keyword evidence="5 6" id="KW-0665">Pyrimidine biosynthesis</keyword>
<dbReference type="InterPro" id="IPR002195">
    <property type="entry name" value="Dihydroorotase_CS"/>
</dbReference>
<gene>
    <name evidence="6" type="primary">pyrC</name>
    <name evidence="8" type="ORF">O6R05_07725</name>
</gene>
<dbReference type="Pfam" id="PF01979">
    <property type="entry name" value="Amidohydro_1"/>
    <property type="match status" value="1"/>
</dbReference>
<keyword evidence="6" id="KW-0862">Zinc</keyword>
<dbReference type="InterPro" id="IPR050138">
    <property type="entry name" value="DHOase/Allantoinase_Hydrolase"/>
</dbReference>
<dbReference type="CDD" id="cd01317">
    <property type="entry name" value="DHOase_IIa"/>
    <property type="match status" value="1"/>
</dbReference>
<keyword evidence="4 6" id="KW-0378">Hydrolase</keyword>
<dbReference type="HAMAP" id="MF_00220_B">
    <property type="entry name" value="PyrC_classI_B"/>
    <property type="match status" value="1"/>
</dbReference>
<dbReference type="SUPFAM" id="SSF51338">
    <property type="entry name" value="Composite domain of metallo-dependent hydrolases"/>
    <property type="match status" value="1"/>
</dbReference>
<protein>
    <recommendedName>
        <fullName evidence="6">Dihydroorotase</fullName>
        <shortName evidence="6">DHOase</shortName>
        <ecNumber evidence="6">3.5.2.3</ecNumber>
    </recommendedName>
</protein>
<comment type="function">
    <text evidence="1 6">Catalyzes the reversible cyclization of carbamoyl aspartate to dihydroorotate.</text>
</comment>
<dbReference type="PANTHER" id="PTHR43668">
    <property type="entry name" value="ALLANTOINASE"/>
    <property type="match status" value="1"/>
</dbReference>
<evidence type="ECO:0000256" key="6">
    <source>
        <dbReference type="HAMAP-Rule" id="MF_00220"/>
    </source>
</evidence>
<feature type="binding site" evidence="6">
    <location>
        <position position="272"/>
    </location>
    <ligand>
        <name>substrate</name>
    </ligand>
</feature>
<comment type="catalytic activity">
    <reaction evidence="6">
        <text>(S)-dihydroorotate + H2O = N-carbamoyl-L-aspartate + H(+)</text>
        <dbReference type="Rhea" id="RHEA:24296"/>
        <dbReference type="ChEBI" id="CHEBI:15377"/>
        <dbReference type="ChEBI" id="CHEBI:15378"/>
        <dbReference type="ChEBI" id="CHEBI:30864"/>
        <dbReference type="ChEBI" id="CHEBI:32814"/>
        <dbReference type="EC" id="3.5.2.3"/>
    </reaction>
</comment>
<keyword evidence="9" id="KW-1185">Reference proteome</keyword>
<dbReference type="Proteomes" id="UP001210339">
    <property type="component" value="Chromosome"/>
</dbReference>
<dbReference type="Gene3D" id="2.30.40.10">
    <property type="entry name" value="Urease, subunit C, domain 1"/>
    <property type="match status" value="1"/>
</dbReference>
<evidence type="ECO:0000256" key="2">
    <source>
        <dbReference type="ARBA" id="ARBA00010286"/>
    </source>
</evidence>
<feature type="binding site" evidence="6">
    <location>
        <position position="303"/>
    </location>
    <ligand>
        <name>substrate</name>
    </ligand>
</feature>
<dbReference type="InterPro" id="IPR032466">
    <property type="entry name" value="Metal_Hydrolase"/>
</dbReference>
<evidence type="ECO:0000313" key="8">
    <source>
        <dbReference type="EMBL" id="WBW49880.1"/>
    </source>
</evidence>
<proteinExistence type="inferred from homology"/>
<dbReference type="Gene3D" id="3.20.20.140">
    <property type="entry name" value="Metal-dependent hydrolases"/>
    <property type="match status" value="1"/>
</dbReference>
<evidence type="ECO:0000256" key="1">
    <source>
        <dbReference type="ARBA" id="ARBA00002368"/>
    </source>
</evidence>
<dbReference type="InterPro" id="IPR006680">
    <property type="entry name" value="Amidohydro-rel"/>
</dbReference>
<feature type="binding site" evidence="6">
    <location>
        <position position="55"/>
    </location>
    <ligand>
        <name>Zn(2+)</name>
        <dbReference type="ChEBI" id="CHEBI:29105"/>
        <label>1</label>
    </ligand>
</feature>
<dbReference type="EC" id="3.5.2.3" evidence="6"/>
<reference evidence="8 9" key="1">
    <citation type="submission" date="2023-01" db="EMBL/GenBank/DDBJ databases">
        <authorList>
            <person name="Lee S.H."/>
            <person name="Jung H.S."/>
            <person name="Yun J.U."/>
        </authorList>
    </citation>
    <scope>NUCLEOTIDE SEQUENCE [LARGE SCALE GENOMIC DNA]</scope>
    <source>
        <strain evidence="8 9">CBA3646</strain>
    </source>
</reference>
<organism evidence="8 9">
    <name type="scientific">Peptoniphilus equinus</name>
    <dbReference type="NCBI Taxonomy" id="3016343"/>
    <lineage>
        <taxon>Bacteria</taxon>
        <taxon>Bacillati</taxon>
        <taxon>Bacillota</taxon>
        <taxon>Tissierellia</taxon>
        <taxon>Tissierellales</taxon>
        <taxon>Peptoniphilaceae</taxon>
        <taxon>Peptoniphilus</taxon>
    </lineage>
</organism>
<feature type="binding site" evidence="6">
    <location>
        <position position="146"/>
    </location>
    <ligand>
        <name>Zn(2+)</name>
        <dbReference type="ChEBI" id="CHEBI:29105"/>
        <label>1</label>
    </ligand>
</feature>
<feature type="binding site" evidence="6">
    <location>
        <position position="299"/>
    </location>
    <ligand>
        <name>Zn(2+)</name>
        <dbReference type="ChEBI" id="CHEBI:29105"/>
        <label>1</label>
    </ligand>
</feature>
<dbReference type="SUPFAM" id="SSF51556">
    <property type="entry name" value="Metallo-dependent hydrolases"/>
    <property type="match status" value="1"/>
</dbReference>
<name>A0ABY7QSW1_9FIRM</name>
<evidence type="ECO:0000256" key="3">
    <source>
        <dbReference type="ARBA" id="ARBA00022723"/>
    </source>
</evidence>
<dbReference type="InterPro" id="IPR004722">
    <property type="entry name" value="DHOase"/>
</dbReference>
<comment type="similarity">
    <text evidence="2 6">Belongs to the metallo-dependent hydrolases superfamily. DHOase family. Class I DHOase subfamily.</text>
</comment>
<dbReference type="InterPro" id="IPR011059">
    <property type="entry name" value="Metal-dep_hydrolase_composite"/>
</dbReference>